<keyword evidence="14" id="KW-1185">Reference proteome</keyword>
<evidence type="ECO:0000256" key="5">
    <source>
        <dbReference type="ARBA" id="ARBA00022777"/>
    </source>
</evidence>
<feature type="non-terminal residue" evidence="13">
    <location>
        <position position="302"/>
    </location>
</feature>
<evidence type="ECO:0000256" key="7">
    <source>
        <dbReference type="ARBA" id="ARBA00023136"/>
    </source>
</evidence>
<evidence type="ECO:0000256" key="6">
    <source>
        <dbReference type="ARBA" id="ARBA00022840"/>
    </source>
</evidence>
<dbReference type="InterPro" id="IPR011009">
    <property type="entry name" value="Kinase-like_dom_sf"/>
</dbReference>
<dbReference type="GO" id="GO:0008284">
    <property type="term" value="P:positive regulation of cell population proliferation"/>
    <property type="evidence" value="ECO:0007669"/>
    <property type="project" value="TreeGrafter"/>
</dbReference>
<evidence type="ECO:0000256" key="8">
    <source>
        <dbReference type="ARBA" id="ARBA00023137"/>
    </source>
</evidence>
<keyword evidence="3" id="KW-0808">Transferase</keyword>
<dbReference type="GO" id="GO:0030182">
    <property type="term" value="P:neuron differentiation"/>
    <property type="evidence" value="ECO:0007669"/>
    <property type="project" value="UniProtKB-ARBA"/>
</dbReference>
<dbReference type="AlphaFoldDB" id="A0A087UW59"/>
<dbReference type="Gene3D" id="1.10.510.10">
    <property type="entry name" value="Transferase(Phosphotransferase) domain 1"/>
    <property type="match status" value="1"/>
</dbReference>
<comment type="subcellular location">
    <subcellularLocation>
        <location evidence="2">Endomembrane system</location>
    </subcellularLocation>
    <subcellularLocation>
        <location evidence="1">Membrane</location>
        <topology evidence="1">Single-pass membrane protein</topology>
    </subcellularLocation>
</comment>
<dbReference type="InterPro" id="IPR000719">
    <property type="entry name" value="Prot_kinase_dom"/>
</dbReference>
<comment type="catalytic activity">
    <reaction evidence="9">
        <text>L-tyrosyl-[protein] + ATP = O-phospho-L-tyrosyl-[protein] + ADP + H(+)</text>
        <dbReference type="Rhea" id="RHEA:10596"/>
        <dbReference type="Rhea" id="RHEA-COMP:10136"/>
        <dbReference type="Rhea" id="RHEA-COMP:20101"/>
        <dbReference type="ChEBI" id="CHEBI:15378"/>
        <dbReference type="ChEBI" id="CHEBI:30616"/>
        <dbReference type="ChEBI" id="CHEBI:46858"/>
        <dbReference type="ChEBI" id="CHEBI:61978"/>
        <dbReference type="ChEBI" id="CHEBI:456216"/>
        <dbReference type="EC" id="2.7.10.1"/>
    </reaction>
</comment>
<keyword evidence="4 10" id="KW-0547">Nucleotide-binding</keyword>
<evidence type="ECO:0000256" key="10">
    <source>
        <dbReference type="PROSITE-ProRule" id="PRU10141"/>
    </source>
</evidence>
<evidence type="ECO:0000256" key="1">
    <source>
        <dbReference type="ARBA" id="ARBA00004167"/>
    </source>
</evidence>
<name>A0A087UW59_STEMI</name>
<dbReference type="GO" id="GO:0007169">
    <property type="term" value="P:cell surface receptor protein tyrosine kinase signaling pathway"/>
    <property type="evidence" value="ECO:0007669"/>
    <property type="project" value="TreeGrafter"/>
</dbReference>
<evidence type="ECO:0000256" key="9">
    <source>
        <dbReference type="ARBA" id="ARBA00051243"/>
    </source>
</evidence>
<keyword evidence="5" id="KW-0418">Kinase</keyword>
<gene>
    <name evidence="13" type="ORF">X975_06794</name>
</gene>
<dbReference type="SMART" id="SM00219">
    <property type="entry name" value="TyrKc"/>
    <property type="match status" value="1"/>
</dbReference>
<dbReference type="PRINTS" id="PR00109">
    <property type="entry name" value="TYRKINASE"/>
</dbReference>
<reference evidence="13 14" key="1">
    <citation type="submission" date="2013-11" db="EMBL/GenBank/DDBJ databases">
        <title>Genome sequencing of Stegodyphus mimosarum.</title>
        <authorList>
            <person name="Bechsgaard J."/>
        </authorList>
    </citation>
    <scope>NUCLEOTIDE SEQUENCE [LARGE SCALE GENOMIC DNA]</scope>
</reference>
<dbReference type="InterPro" id="IPR050122">
    <property type="entry name" value="RTK"/>
</dbReference>
<keyword evidence="6 10" id="KW-0067">ATP-binding</keyword>
<dbReference type="GO" id="GO:0051130">
    <property type="term" value="P:positive regulation of cellular component organization"/>
    <property type="evidence" value="ECO:0007669"/>
    <property type="project" value="UniProtKB-ARBA"/>
</dbReference>
<dbReference type="PROSITE" id="PS00107">
    <property type="entry name" value="PROTEIN_KINASE_ATP"/>
    <property type="match status" value="1"/>
</dbReference>
<keyword evidence="7 11" id="KW-0472">Membrane</keyword>
<protein>
    <submittedName>
        <fullName evidence="13">Epidermal growth factor receptor</fullName>
    </submittedName>
</protein>
<dbReference type="FunFam" id="3.30.200.20:FF:000422">
    <property type="entry name" value="Receptor protein-tyrosine kinase"/>
    <property type="match status" value="1"/>
</dbReference>
<keyword evidence="11" id="KW-0812">Transmembrane</keyword>
<sequence>MFNCTGSCPLDKPFKNYDDSDPYCSAVDASAVALHGEDDQIPAILGGVMGCVVVAGFFLAFFSYQCLQRARTKENMVKMTMRMSGFEDNEPLKPTDVKPNLAKLRIVKEAELRKGGILGYGAFGTVYKGVWVPEERENIKIPVAIKVLREGTGPTSNKEFLEEAYIMASIDHPNLLKLLAVCMASQSMLVTQLMPLGCLLDYVRNNRDKIGSKPLLNWCAQIARGMAHLEERRMVHRDLALRNVLLQTPGCIKITDFGLARLLDINEEEYKAAGGKMPIKWLALECIQHRIFTHKSDVWAFG</sequence>
<keyword evidence="8" id="KW-0829">Tyrosine-protein kinase</keyword>
<dbReference type="GO" id="GO:0012505">
    <property type="term" value="C:endomembrane system"/>
    <property type="evidence" value="ECO:0007669"/>
    <property type="project" value="UniProtKB-SubCell"/>
</dbReference>
<dbReference type="InterPro" id="IPR020635">
    <property type="entry name" value="Tyr_kinase_cat_dom"/>
</dbReference>
<dbReference type="InterPro" id="IPR008266">
    <property type="entry name" value="Tyr_kinase_AS"/>
</dbReference>
<dbReference type="GO" id="GO:0004714">
    <property type="term" value="F:transmembrane receptor protein tyrosine kinase activity"/>
    <property type="evidence" value="ECO:0007669"/>
    <property type="project" value="UniProtKB-EC"/>
</dbReference>
<dbReference type="STRING" id="407821.A0A087UW59"/>
<evidence type="ECO:0000259" key="12">
    <source>
        <dbReference type="PROSITE" id="PS50011"/>
    </source>
</evidence>
<evidence type="ECO:0000313" key="14">
    <source>
        <dbReference type="Proteomes" id="UP000054359"/>
    </source>
</evidence>
<accession>A0A087UW59</accession>
<dbReference type="Gene3D" id="3.30.200.20">
    <property type="entry name" value="Phosphorylase Kinase, domain 1"/>
    <property type="match status" value="1"/>
</dbReference>
<dbReference type="PROSITE" id="PS50011">
    <property type="entry name" value="PROTEIN_KINASE_DOM"/>
    <property type="match status" value="1"/>
</dbReference>
<dbReference type="GO" id="GO:0043066">
    <property type="term" value="P:negative regulation of apoptotic process"/>
    <property type="evidence" value="ECO:0007669"/>
    <property type="project" value="TreeGrafter"/>
</dbReference>
<dbReference type="GO" id="GO:0009925">
    <property type="term" value="C:basal plasma membrane"/>
    <property type="evidence" value="ECO:0007669"/>
    <property type="project" value="TreeGrafter"/>
</dbReference>
<dbReference type="FunFam" id="1.10.510.10:FF:001512">
    <property type="entry name" value="Receptor tyrosine-protein kinase erbB-2"/>
    <property type="match status" value="1"/>
</dbReference>
<evidence type="ECO:0000313" key="13">
    <source>
        <dbReference type="EMBL" id="KFM81598.1"/>
    </source>
</evidence>
<dbReference type="SUPFAM" id="SSF56112">
    <property type="entry name" value="Protein kinase-like (PK-like)"/>
    <property type="match status" value="1"/>
</dbReference>
<keyword evidence="11" id="KW-1133">Transmembrane helix</keyword>
<evidence type="ECO:0000256" key="4">
    <source>
        <dbReference type="ARBA" id="ARBA00022741"/>
    </source>
</evidence>
<dbReference type="GO" id="GO:0048468">
    <property type="term" value="P:cell development"/>
    <property type="evidence" value="ECO:0007669"/>
    <property type="project" value="UniProtKB-ARBA"/>
</dbReference>
<dbReference type="PANTHER" id="PTHR24416">
    <property type="entry name" value="TYROSINE-PROTEIN KINASE RECEPTOR"/>
    <property type="match status" value="1"/>
</dbReference>
<dbReference type="OMA" id="MIMIKCK"/>
<evidence type="ECO:0000256" key="3">
    <source>
        <dbReference type="ARBA" id="ARBA00022679"/>
    </source>
</evidence>
<dbReference type="OrthoDB" id="6499056at2759"/>
<dbReference type="PANTHER" id="PTHR24416:SF566">
    <property type="entry name" value="EPIDERMAL GROWTH FACTOR RECEPTOR"/>
    <property type="match status" value="1"/>
</dbReference>
<dbReference type="GO" id="GO:0005524">
    <property type="term" value="F:ATP binding"/>
    <property type="evidence" value="ECO:0007669"/>
    <property type="project" value="UniProtKB-UniRule"/>
</dbReference>
<keyword evidence="13" id="KW-0675">Receptor</keyword>
<dbReference type="InterPro" id="IPR001245">
    <property type="entry name" value="Ser-Thr/Tyr_kinase_cat_dom"/>
</dbReference>
<feature type="domain" description="Protein kinase" evidence="12">
    <location>
        <begin position="112"/>
        <end position="302"/>
    </location>
</feature>
<dbReference type="Proteomes" id="UP000054359">
    <property type="component" value="Unassembled WGS sequence"/>
</dbReference>
<dbReference type="EMBL" id="KK121949">
    <property type="protein sequence ID" value="KFM81598.1"/>
    <property type="molecule type" value="Genomic_DNA"/>
</dbReference>
<dbReference type="GO" id="GO:0043235">
    <property type="term" value="C:receptor complex"/>
    <property type="evidence" value="ECO:0007669"/>
    <property type="project" value="TreeGrafter"/>
</dbReference>
<evidence type="ECO:0000256" key="2">
    <source>
        <dbReference type="ARBA" id="ARBA00004308"/>
    </source>
</evidence>
<feature type="binding site" evidence="10">
    <location>
        <position position="146"/>
    </location>
    <ligand>
        <name>ATP</name>
        <dbReference type="ChEBI" id="CHEBI:30616"/>
    </ligand>
</feature>
<dbReference type="InterPro" id="IPR017441">
    <property type="entry name" value="Protein_kinase_ATP_BS"/>
</dbReference>
<organism evidence="13 14">
    <name type="scientific">Stegodyphus mimosarum</name>
    <name type="common">African social velvet spider</name>
    <dbReference type="NCBI Taxonomy" id="407821"/>
    <lineage>
        <taxon>Eukaryota</taxon>
        <taxon>Metazoa</taxon>
        <taxon>Ecdysozoa</taxon>
        <taxon>Arthropoda</taxon>
        <taxon>Chelicerata</taxon>
        <taxon>Arachnida</taxon>
        <taxon>Araneae</taxon>
        <taxon>Araneomorphae</taxon>
        <taxon>Entelegynae</taxon>
        <taxon>Eresoidea</taxon>
        <taxon>Eresidae</taxon>
        <taxon>Stegodyphus</taxon>
    </lineage>
</organism>
<dbReference type="GO" id="GO:0050793">
    <property type="term" value="P:regulation of developmental process"/>
    <property type="evidence" value="ECO:0007669"/>
    <property type="project" value="UniProtKB-ARBA"/>
</dbReference>
<dbReference type="Pfam" id="PF07714">
    <property type="entry name" value="PK_Tyr_Ser-Thr"/>
    <property type="match status" value="1"/>
</dbReference>
<feature type="transmembrane region" description="Helical" evidence="11">
    <location>
        <begin position="43"/>
        <end position="64"/>
    </location>
</feature>
<dbReference type="PROSITE" id="PS00109">
    <property type="entry name" value="PROTEIN_KINASE_TYR"/>
    <property type="match status" value="1"/>
</dbReference>
<proteinExistence type="predicted"/>
<evidence type="ECO:0000256" key="11">
    <source>
        <dbReference type="SAM" id="Phobius"/>
    </source>
</evidence>